<evidence type="ECO:0008006" key="3">
    <source>
        <dbReference type="Google" id="ProtNLM"/>
    </source>
</evidence>
<proteinExistence type="predicted"/>
<dbReference type="RefSeq" id="WP_097929719.1">
    <property type="nucleotide sequence ID" value="NZ_OCTN01000003.1"/>
</dbReference>
<evidence type="ECO:0000313" key="1">
    <source>
        <dbReference type="EMBL" id="SOH94163.1"/>
    </source>
</evidence>
<dbReference type="Proteomes" id="UP000220034">
    <property type="component" value="Unassembled WGS sequence"/>
</dbReference>
<accession>A0A2C9CSG7</accession>
<keyword evidence="2" id="KW-1185">Reference proteome</keyword>
<evidence type="ECO:0000313" key="2">
    <source>
        <dbReference type="Proteomes" id="UP000220034"/>
    </source>
</evidence>
<dbReference type="EMBL" id="OCTN01000003">
    <property type="protein sequence ID" value="SOH94163.1"/>
    <property type="molecule type" value="Genomic_DNA"/>
</dbReference>
<dbReference type="Gene3D" id="3.30.530.20">
    <property type="match status" value="1"/>
</dbReference>
<dbReference type="OrthoDB" id="7860307at2"/>
<reference evidence="2" key="1">
    <citation type="submission" date="2017-09" db="EMBL/GenBank/DDBJ databases">
        <authorList>
            <person name="Varghese N."/>
            <person name="Submissions S."/>
        </authorList>
    </citation>
    <scope>NUCLEOTIDE SEQUENCE [LARGE SCALE GENOMIC DNA]</scope>
    <source>
        <strain evidence="2">C7</strain>
    </source>
</reference>
<gene>
    <name evidence="1" type="ORF">SAMN06273572_103191</name>
</gene>
<dbReference type="AlphaFoldDB" id="A0A2C9CSG7"/>
<dbReference type="SUPFAM" id="SSF55961">
    <property type="entry name" value="Bet v1-like"/>
    <property type="match status" value="1"/>
</dbReference>
<dbReference type="InterPro" id="IPR023393">
    <property type="entry name" value="START-like_dom_sf"/>
</dbReference>
<name>A0A2C9CSG7_9RHOB</name>
<protein>
    <recommendedName>
        <fullName evidence="3">Carbon monoxide dehydrogenase subunit G</fullName>
    </recommendedName>
</protein>
<organism evidence="1 2">
    <name type="scientific">Pontivivens marinum</name>
    <dbReference type="NCBI Taxonomy" id="1690039"/>
    <lineage>
        <taxon>Bacteria</taxon>
        <taxon>Pseudomonadati</taxon>
        <taxon>Pseudomonadota</taxon>
        <taxon>Alphaproteobacteria</taxon>
        <taxon>Rhodobacterales</taxon>
        <taxon>Paracoccaceae</taxon>
        <taxon>Pontivivens</taxon>
    </lineage>
</organism>
<sequence>MHLTTSTRIEQPKSAVFERVSDPASFAALNDSINVAPAGPDAWTLTADMNGSEVAADLVRTTCDADGNVVYEASAQGLLITVSFAMTEVECETDLEVSLDFAGASMKGKMLMQGLKLMGPKMQNGLEKMVRKLARTA</sequence>